<dbReference type="GO" id="GO:0080120">
    <property type="term" value="P:CAAX-box protein maturation"/>
    <property type="evidence" value="ECO:0007669"/>
    <property type="project" value="UniProtKB-ARBA"/>
</dbReference>
<keyword evidence="2" id="KW-1185">Reference proteome</keyword>
<dbReference type="InterPro" id="IPR003675">
    <property type="entry name" value="Rce1/LyrA-like_dom"/>
</dbReference>
<protein>
    <submittedName>
        <fullName evidence="1">Uncharacterized protein</fullName>
    </submittedName>
</protein>
<dbReference type="EMBL" id="JBBJCI010000037">
    <property type="protein sequence ID" value="KAK7250335.1"/>
    <property type="molecule type" value="Genomic_DNA"/>
</dbReference>
<name>A0ABR1GAN5_AURAN</name>
<dbReference type="GO" id="GO:0004175">
    <property type="term" value="F:endopeptidase activity"/>
    <property type="evidence" value="ECO:0007669"/>
    <property type="project" value="UniProtKB-ARBA"/>
</dbReference>
<dbReference type="KEGG" id="aaf:AURANDRAFT_65801"/>
<dbReference type="Proteomes" id="UP001363151">
    <property type="component" value="Unassembled WGS sequence"/>
</dbReference>
<dbReference type="Pfam" id="PF02517">
    <property type="entry name" value="Rce1-like"/>
    <property type="match status" value="1"/>
</dbReference>
<proteinExistence type="predicted"/>
<organism evidence="1 2">
    <name type="scientific">Aureococcus anophagefferens</name>
    <name type="common">Harmful bloom alga</name>
    <dbReference type="NCBI Taxonomy" id="44056"/>
    <lineage>
        <taxon>Eukaryota</taxon>
        <taxon>Sar</taxon>
        <taxon>Stramenopiles</taxon>
        <taxon>Ochrophyta</taxon>
        <taxon>Pelagophyceae</taxon>
        <taxon>Pelagomonadales</taxon>
        <taxon>Pelagomonadaceae</taxon>
        <taxon>Aureococcus</taxon>
    </lineage>
</organism>
<reference evidence="1 2" key="1">
    <citation type="submission" date="2024-03" db="EMBL/GenBank/DDBJ databases">
        <title>Aureococcus anophagefferens CCMP1851 and Kratosvirus quantuckense: Draft genome of a second virus-susceptible host strain in the model system.</title>
        <authorList>
            <person name="Chase E."/>
            <person name="Truchon A.R."/>
            <person name="Schepens W."/>
            <person name="Wilhelm S.W."/>
        </authorList>
    </citation>
    <scope>NUCLEOTIDE SEQUENCE [LARGE SCALE GENOMIC DNA]</scope>
    <source>
        <strain evidence="1 2">CCMP1851</strain>
    </source>
</reference>
<evidence type="ECO:0000313" key="2">
    <source>
        <dbReference type="Proteomes" id="UP001363151"/>
    </source>
</evidence>
<sequence length="321" mass="32879">MRRAAAAALLWLPYAAAFASARFTLPPTPRAQPVVKRYAEPAPSDATPPADAFVPLEDGAAAPPPPALPAAPSAKLVAFLWANTLLLVPVAAAGALAGANVLGERWAWSWAAARAGVLLALPWIVLSFIPVDKYFPSMADVTAHTELITASALGVEFGGWKRGVGVVLATTLISASAGIFEEAAFRGVFQRAAKWLFLAAGGPAAGFVGAVGLERLATVAAVAAVSGCFGALHNYCRGYALLAALAGAYFGLVYALTGNLLVAAVTHATVDLVAFLTCYVSLCTRSQADKDTLAAKSFKVTDALRATRANFDAAPAANGAA</sequence>
<evidence type="ECO:0000313" key="1">
    <source>
        <dbReference type="EMBL" id="KAK7250335.1"/>
    </source>
</evidence>
<accession>A0ABR1GAN5</accession>
<comment type="caution">
    <text evidence="1">The sequence shown here is derived from an EMBL/GenBank/DDBJ whole genome shotgun (WGS) entry which is preliminary data.</text>
</comment>
<gene>
    <name evidence="1" type="ORF">SO694_00007415</name>
</gene>